<dbReference type="AlphaFoldDB" id="A0A533Q720"/>
<gene>
    <name evidence="1" type="ORF">JETT_3369</name>
</gene>
<dbReference type="Proteomes" id="UP000319783">
    <property type="component" value="Unassembled WGS sequence"/>
</dbReference>
<comment type="caution">
    <text evidence="1">The sequence shown here is derived from an EMBL/GenBank/DDBJ whole genome shotgun (WGS) entry which is preliminary data.</text>
</comment>
<reference evidence="1 2" key="1">
    <citation type="submission" date="2019-04" db="EMBL/GenBank/DDBJ databases">
        <title>Genome of a novel bacterium Candidatus Jettenia ecosi reconstructed from metagenome of an anammox bioreactor.</title>
        <authorList>
            <person name="Mardanov A.V."/>
            <person name="Beletsky A.V."/>
            <person name="Ravin N.V."/>
            <person name="Botchkova E.A."/>
            <person name="Litti Y.V."/>
            <person name="Nozhevnikova A.N."/>
        </authorList>
    </citation>
    <scope>NUCLEOTIDE SEQUENCE [LARGE SCALE GENOMIC DNA]</scope>
    <source>
        <strain evidence="1">J2</strain>
    </source>
</reference>
<protein>
    <submittedName>
        <fullName evidence="1">Uncharacterized protein</fullName>
    </submittedName>
</protein>
<evidence type="ECO:0000313" key="1">
    <source>
        <dbReference type="EMBL" id="TLD40365.1"/>
    </source>
</evidence>
<name>A0A533Q720_9BACT</name>
<organism evidence="1 2">
    <name type="scientific">Candidatus Jettenia ecosi</name>
    <dbReference type="NCBI Taxonomy" id="2494326"/>
    <lineage>
        <taxon>Bacteria</taxon>
        <taxon>Pseudomonadati</taxon>
        <taxon>Planctomycetota</taxon>
        <taxon>Candidatus Brocadiia</taxon>
        <taxon>Candidatus Brocadiales</taxon>
        <taxon>Candidatus Brocadiaceae</taxon>
        <taxon>Candidatus Jettenia</taxon>
    </lineage>
</organism>
<proteinExistence type="predicted"/>
<dbReference type="EMBL" id="SULG01000107">
    <property type="protein sequence ID" value="TLD40365.1"/>
    <property type="molecule type" value="Genomic_DNA"/>
</dbReference>
<accession>A0A533Q720</accession>
<sequence length="60" mass="6840">MNEAFGTFIFYQTVGQGFSLASPLEHAQGRATPKDCLTELKFLDIKIIRCEGIKNMKFKR</sequence>
<evidence type="ECO:0000313" key="2">
    <source>
        <dbReference type="Proteomes" id="UP000319783"/>
    </source>
</evidence>